<proteinExistence type="predicted"/>
<reference evidence="3" key="1">
    <citation type="journal article" date="2019" name="Int. J. Syst. Evol. Microbiol.">
        <title>The Global Catalogue of Microorganisms (GCM) 10K type strain sequencing project: providing services to taxonomists for standard genome sequencing and annotation.</title>
        <authorList>
            <consortium name="The Broad Institute Genomics Platform"/>
            <consortium name="The Broad Institute Genome Sequencing Center for Infectious Disease"/>
            <person name="Wu L."/>
            <person name="Ma J."/>
        </authorList>
    </citation>
    <scope>NUCLEOTIDE SEQUENCE [LARGE SCALE GENOMIC DNA]</scope>
    <source>
        <strain evidence="3">KCTC 19466</strain>
    </source>
</reference>
<dbReference type="EMBL" id="BMXK01000001">
    <property type="protein sequence ID" value="GHC99892.1"/>
    <property type="molecule type" value="Genomic_DNA"/>
</dbReference>
<gene>
    <name evidence="2" type="ORF">GCM10008096_02530</name>
</gene>
<feature type="region of interest" description="Disordered" evidence="1">
    <location>
        <begin position="1"/>
        <end position="63"/>
    </location>
</feature>
<feature type="compositionally biased region" description="Low complexity" evidence="1">
    <location>
        <begin position="53"/>
        <end position="63"/>
    </location>
</feature>
<name>A0ABQ3GC33_9MICC</name>
<evidence type="ECO:0000313" key="3">
    <source>
        <dbReference type="Proteomes" id="UP000642819"/>
    </source>
</evidence>
<comment type="caution">
    <text evidence="2">The sequence shown here is derived from an EMBL/GenBank/DDBJ whole genome shotgun (WGS) entry which is preliminary data.</text>
</comment>
<protein>
    <submittedName>
        <fullName evidence="2">Uncharacterized protein</fullName>
    </submittedName>
</protein>
<accession>A0ABQ3GC33</accession>
<keyword evidence="3" id="KW-1185">Reference proteome</keyword>
<feature type="compositionally biased region" description="Low complexity" evidence="1">
    <location>
        <begin position="1"/>
        <end position="20"/>
    </location>
</feature>
<evidence type="ECO:0000313" key="2">
    <source>
        <dbReference type="EMBL" id="GHC99892.1"/>
    </source>
</evidence>
<evidence type="ECO:0000256" key="1">
    <source>
        <dbReference type="SAM" id="MobiDB-lite"/>
    </source>
</evidence>
<dbReference type="Proteomes" id="UP000642819">
    <property type="component" value="Unassembled WGS sequence"/>
</dbReference>
<organism evidence="2 3">
    <name type="scientific">Zhihengliuella salsuginis</name>
    <dbReference type="NCBI Taxonomy" id="578222"/>
    <lineage>
        <taxon>Bacteria</taxon>
        <taxon>Bacillati</taxon>
        <taxon>Actinomycetota</taxon>
        <taxon>Actinomycetes</taxon>
        <taxon>Micrococcales</taxon>
        <taxon>Micrococcaceae</taxon>
        <taxon>Zhihengliuella</taxon>
    </lineage>
</organism>
<sequence length="96" mass="9953">MYSSTIHHSSGSSQSSDIPSNIPEGESDAGNWDGLPPVGIALEAGSSGPPAQPARTTPIRRAPAAEVPRLIEHVRSGFMVCSELSAGWSANPNDTK</sequence>